<proteinExistence type="predicted"/>
<sequence length="194" mass="20247">MKRTTLILTLTVVLATTLAGAAAAPALAEETNDDYVELTFDEVDDGIVVEAVDTNTDHDVTNVDDELPDIDLSGLENGTTVTFEWDAVDADELQIEDEDGDVLETDDAEELSDDTGTLEVDWNDSLDDDADAYHFDNAALYDDDEDAVGTIGGSFFGGGVGDIGDDIDNTSLGIGAVGALVLVVGGIALAGRAN</sequence>
<name>A0A1U7EW36_NATPD</name>
<dbReference type="EMBL" id="CR936257">
    <property type="protein sequence ID" value="CAI49260.1"/>
    <property type="molecule type" value="Genomic_DNA"/>
</dbReference>
<dbReference type="RefSeq" id="WP_011322887.1">
    <property type="nucleotide sequence ID" value="NC_007426.1"/>
</dbReference>
<dbReference type="EnsemblBacteria" id="CAI49260">
    <property type="protein sequence ID" value="CAI49260"/>
    <property type="gene ID" value="NP_2338A"/>
</dbReference>
<dbReference type="AlphaFoldDB" id="A0A1U7EW36"/>
<dbReference type="KEGG" id="nph:NP_2338A"/>
<keyword evidence="1" id="KW-0472">Membrane</keyword>
<evidence type="ECO:0000256" key="1">
    <source>
        <dbReference type="SAM" id="Phobius"/>
    </source>
</evidence>
<evidence type="ECO:0000313" key="2">
    <source>
        <dbReference type="EMBL" id="CAI49260.1"/>
    </source>
</evidence>
<gene>
    <name evidence="2" type="ordered locus">NP_2338A</name>
</gene>
<accession>A0A1U7EW36</accession>
<dbReference type="GeneID" id="3701412"/>
<protein>
    <submittedName>
        <fullName evidence="2">Uncharacterized protein</fullName>
    </submittedName>
</protein>
<dbReference type="HOGENOM" id="CLU_1399779_0_0_2"/>
<reference evidence="2 3" key="1">
    <citation type="journal article" date="2005" name="Genome Res.">
        <title>Living with two extremes: conclusions from the genome sequence of Natronomonas pharaonis.</title>
        <authorList>
            <person name="Falb M."/>
            <person name="Pfeiffer F."/>
            <person name="Palm P."/>
            <person name="Rodewald K."/>
            <person name="Hickmann V."/>
            <person name="Tittor J."/>
            <person name="Oesterhelt D."/>
        </authorList>
    </citation>
    <scope>NUCLEOTIDE SEQUENCE [LARGE SCALE GENOMIC DNA]</scope>
    <source>
        <strain evidence="3">ATCC 35678 / DSM 2160 / CIP 103997 / JCM 8858 / NBRC 14720 / NCIMB 2260 / Gabara</strain>
    </source>
</reference>
<evidence type="ECO:0000313" key="3">
    <source>
        <dbReference type="Proteomes" id="UP000002698"/>
    </source>
</evidence>
<dbReference type="Proteomes" id="UP000002698">
    <property type="component" value="Chromosome"/>
</dbReference>
<keyword evidence="1" id="KW-0812">Transmembrane</keyword>
<keyword evidence="3" id="KW-1185">Reference proteome</keyword>
<keyword evidence="1" id="KW-1133">Transmembrane helix</keyword>
<organism evidence="2 3">
    <name type="scientific">Natronomonas pharaonis (strain ATCC 35678 / DSM 2160 / CIP 103997 / JCM 8858 / NBRC 14720 / NCIMB 2260 / Gabara)</name>
    <name type="common">Halobacterium pharaonis</name>
    <dbReference type="NCBI Taxonomy" id="348780"/>
    <lineage>
        <taxon>Archaea</taxon>
        <taxon>Methanobacteriati</taxon>
        <taxon>Methanobacteriota</taxon>
        <taxon>Stenosarchaea group</taxon>
        <taxon>Halobacteria</taxon>
        <taxon>Halobacteriales</taxon>
        <taxon>Natronomonadaceae</taxon>
        <taxon>Natronomonas</taxon>
    </lineage>
</organism>
<dbReference type="STRING" id="348780.NP_2338A"/>
<feature type="transmembrane region" description="Helical" evidence="1">
    <location>
        <begin position="172"/>
        <end position="191"/>
    </location>
</feature>